<evidence type="ECO:0000313" key="2">
    <source>
        <dbReference type="Proteomes" id="UP000051952"/>
    </source>
</evidence>
<sequence>MRCNSRCLLSQAVMTKGESKWTYRYVKPFVDTSHNPNMFTLNPLLLRPVERVFLDADVKRIKPTKPTMMWKVSHNLRDCIDRVLMEDLRLKYGAKKMKGFRIDPLTHNLQHPTTLGCSIDEFRGHVLDVHTLQHRGA</sequence>
<protein>
    <submittedName>
        <fullName evidence="1">Uncharacterized protein</fullName>
    </submittedName>
</protein>
<dbReference type="EMBL" id="CYKH01000299">
    <property type="protein sequence ID" value="CUF32331.1"/>
    <property type="molecule type" value="Genomic_DNA"/>
</dbReference>
<keyword evidence="2" id="KW-1185">Reference proteome</keyword>
<name>A0A0S4IQX5_BODSA</name>
<gene>
    <name evidence="1" type="ORF">BSAL_61385</name>
</gene>
<dbReference type="VEuPathDB" id="TriTrypDB:BSAL_61385"/>
<evidence type="ECO:0000313" key="1">
    <source>
        <dbReference type="EMBL" id="CUF32331.1"/>
    </source>
</evidence>
<dbReference type="Proteomes" id="UP000051952">
    <property type="component" value="Unassembled WGS sequence"/>
</dbReference>
<organism evidence="1 2">
    <name type="scientific">Bodo saltans</name>
    <name type="common">Flagellated protozoan</name>
    <dbReference type="NCBI Taxonomy" id="75058"/>
    <lineage>
        <taxon>Eukaryota</taxon>
        <taxon>Discoba</taxon>
        <taxon>Euglenozoa</taxon>
        <taxon>Kinetoplastea</taxon>
        <taxon>Metakinetoplastina</taxon>
        <taxon>Eubodonida</taxon>
        <taxon>Bodonidae</taxon>
        <taxon>Bodo</taxon>
    </lineage>
</organism>
<dbReference type="AlphaFoldDB" id="A0A0S4IQX5"/>
<proteinExistence type="predicted"/>
<reference evidence="2" key="1">
    <citation type="submission" date="2015-09" db="EMBL/GenBank/DDBJ databases">
        <authorList>
            <consortium name="Pathogen Informatics"/>
        </authorList>
    </citation>
    <scope>NUCLEOTIDE SEQUENCE [LARGE SCALE GENOMIC DNA]</scope>
    <source>
        <strain evidence="2">Lake Konstanz</strain>
    </source>
</reference>
<accession>A0A0S4IQX5</accession>